<name>A0A1Z2L266_9ACTN</name>
<protein>
    <submittedName>
        <fullName evidence="1">Uncharacterized protein</fullName>
    </submittedName>
</protein>
<dbReference type="KEGG" id="salj:SMD11_2731"/>
<dbReference type="OrthoDB" id="4227988at2"/>
<proteinExistence type="predicted"/>
<sequence length="113" mass="12326">MTYRNGAFVVDTREGVIAQVIGAVGDRVQLRKPGGGLEWEVPFAALRLATRQEREATGLWPDKSLPAYGCAECVQLDAARRAAAEGDDEIKAGDALVAQRRHWRSAHMLPVGR</sequence>
<evidence type="ECO:0000313" key="2">
    <source>
        <dbReference type="Proteomes" id="UP000195755"/>
    </source>
</evidence>
<dbReference type="AlphaFoldDB" id="A0A1Z2L266"/>
<accession>A0A1Z2L266</accession>
<gene>
    <name evidence="1" type="ORF">SMD11_2731</name>
</gene>
<organism evidence="1 2">
    <name type="scientific">Streptomyces albireticuli</name>
    <dbReference type="NCBI Taxonomy" id="1940"/>
    <lineage>
        <taxon>Bacteria</taxon>
        <taxon>Bacillati</taxon>
        <taxon>Actinomycetota</taxon>
        <taxon>Actinomycetes</taxon>
        <taxon>Kitasatosporales</taxon>
        <taxon>Streptomycetaceae</taxon>
        <taxon>Streptomyces</taxon>
    </lineage>
</organism>
<dbReference type="RefSeq" id="WP_087926683.1">
    <property type="nucleotide sequence ID" value="NZ_CP021744.1"/>
</dbReference>
<reference evidence="1 2" key="1">
    <citation type="submission" date="2017-06" db="EMBL/GenBank/DDBJ databases">
        <title>Streptomyces albireticuli Genome sequencing and assembly.</title>
        <authorList>
            <person name="Wang Y."/>
            <person name="Du B."/>
            <person name="Ding Y."/>
            <person name="Liu H."/>
            <person name="Hou Q."/>
            <person name="Liu K."/>
            <person name="Yao L."/>
            <person name="Wang C."/>
        </authorList>
    </citation>
    <scope>NUCLEOTIDE SEQUENCE [LARGE SCALE GENOMIC DNA]</scope>
    <source>
        <strain evidence="1 2">MDJK11</strain>
    </source>
</reference>
<evidence type="ECO:0000313" key="1">
    <source>
        <dbReference type="EMBL" id="ARZ68380.1"/>
    </source>
</evidence>
<dbReference type="EMBL" id="CP021744">
    <property type="protein sequence ID" value="ARZ68380.1"/>
    <property type="molecule type" value="Genomic_DNA"/>
</dbReference>
<dbReference type="Proteomes" id="UP000195755">
    <property type="component" value="Chromosome"/>
</dbReference>